<comment type="caution">
    <text evidence="3">The sequence shown here is derived from an EMBL/GenBank/DDBJ whole genome shotgun (WGS) entry which is preliminary data.</text>
</comment>
<accession>A0A542E129</accession>
<feature type="compositionally biased region" description="Polar residues" evidence="1">
    <location>
        <begin position="1"/>
        <end position="11"/>
    </location>
</feature>
<name>A0A542E129_9MICO</name>
<keyword evidence="2" id="KW-0472">Membrane</keyword>
<sequence>MHRTTTGQDEGTTGRGAPPQASRRRRSVLAAVVLVAAAVVGPLLAGVAAAHAAPDDRATLFFIRTAGTPSGRVEIHTATAASHYQQADLHTTTYFRTTEARQGYFQMIGRTLWFLKVCETGSGSWELHSATPQSGYTSGAHVALTGTGDAPQANLPCDQAKARLASSRVHLAFQPSTPTTYPVAFIVASGSRLTAFLVSCSGFAYCLTGADVTSAGAGATYGPSAGTATARPTPVALVPSSATGRLQVVGYTGAWGAGQVYGGFDPASNRSTVFTTGDAAAGFTDVRDVTGDGVADVTYVKLVAPGTGHVEVFAANGTSPGSLLLASSTWFSPSLASAGTWQLGSAAN</sequence>
<dbReference type="AlphaFoldDB" id="A0A542E129"/>
<reference evidence="3 4" key="1">
    <citation type="submission" date="2019-06" db="EMBL/GenBank/DDBJ databases">
        <title>Sequencing the genomes of 1000 actinobacteria strains.</title>
        <authorList>
            <person name="Klenk H.-P."/>
        </authorList>
    </citation>
    <scope>NUCLEOTIDE SEQUENCE [LARGE SCALE GENOMIC DNA]</scope>
    <source>
        <strain evidence="3 4">DSM 18607</strain>
    </source>
</reference>
<evidence type="ECO:0000313" key="4">
    <source>
        <dbReference type="Proteomes" id="UP000317893"/>
    </source>
</evidence>
<organism evidence="3 4">
    <name type="scientific">Lapillicoccus jejuensis</name>
    <dbReference type="NCBI Taxonomy" id="402171"/>
    <lineage>
        <taxon>Bacteria</taxon>
        <taxon>Bacillati</taxon>
        <taxon>Actinomycetota</taxon>
        <taxon>Actinomycetes</taxon>
        <taxon>Micrococcales</taxon>
        <taxon>Intrasporangiaceae</taxon>
        <taxon>Lapillicoccus</taxon>
    </lineage>
</organism>
<keyword evidence="4" id="KW-1185">Reference proteome</keyword>
<gene>
    <name evidence="3" type="ORF">FB458_2155</name>
</gene>
<proteinExistence type="predicted"/>
<evidence type="ECO:0000256" key="1">
    <source>
        <dbReference type="SAM" id="MobiDB-lite"/>
    </source>
</evidence>
<keyword evidence="2" id="KW-0812">Transmembrane</keyword>
<dbReference type="RefSeq" id="WP_141848481.1">
    <property type="nucleotide sequence ID" value="NZ_BAAAPR010000005.1"/>
</dbReference>
<feature type="region of interest" description="Disordered" evidence="1">
    <location>
        <begin position="1"/>
        <end position="23"/>
    </location>
</feature>
<dbReference type="EMBL" id="VFMN01000001">
    <property type="protein sequence ID" value="TQJ09051.1"/>
    <property type="molecule type" value="Genomic_DNA"/>
</dbReference>
<feature type="transmembrane region" description="Helical" evidence="2">
    <location>
        <begin position="28"/>
        <end position="50"/>
    </location>
</feature>
<dbReference type="Proteomes" id="UP000317893">
    <property type="component" value="Unassembled WGS sequence"/>
</dbReference>
<evidence type="ECO:0000313" key="3">
    <source>
        <dbReference type="EMBL" id="TQJ09051.1"/>
    </source>
</evidence>
<evidence type="ECO:0008006" key="5">
    <source>
        <dbReference type="Google" id="ProtNLM"/>
    </source>
</evidence>
<protein>
    <recommendedName>
        <fullName evidence="5">VCBS repeat protein</fullName>
    </recommendedName>
</protein>
<evidence type="ECO:0000256" key="2">
    <source>
        <dbReference type="SAM" id="Phobius"/>
    </source>
</evidence>
<keyword evidence="2" id="KW-1133">Transmembrane helix</keyword>